<evidence type="ECO:0000313" key="2">
    <source>
        <dbReference type="WBParaSite" id="Hba_19409"/>
    </source>
</evidence>
<name>A0A1I7XPZ1_HETBA</name>
<protein>
    <submittedName>
        <fullName evidence="2">Uncharacterized protein</fullName>
    </submittedName>
</protein>
<dbReference type="Proteomes" id="UP000095283">
    <property type="component" value="Unplaced"/>
</dbReference>
<dbReference type="AlphaFoldDB" id="A0A1I7XPZ1"/>
<reference evidence="2" key="1">
    <citation type="submission" date="2016-11" db="UniProtKB">
        <authorList>
            <consortium name="WormBaseParasite"/>
        </authorList>
    </citation>
    <scope>IDENTIFICATION</scope>
</reference>
<proteinExistence type="predicted"/>
<evidence type="ECO:0000313" key="1">
    <source>
        <dbReference type="Proteomes" id="UP000095283"/>
    </source>
</evidence>
<keyword evidence="1" id="KW-1185">Reference proteome</keyword>
<sequence length="42" mass="4923">MVSVVIHSGIRPICYRAILNFLKYNVKIVAYPFQRFARSHTL</sequence>
<organism evidence="1 2">
    <name type="scientific">Heterorhabditis bacteriophora</name>
    <name type="common">Entomopathogenic nematode worm</name>
    <dbReference type="NCBI Taxonomy" id="37862"/>
    <lineage>
        <taxon>Eukaryota</taxon>
        <taxon>Metazoa</taxon>
        <taxon>Ecdysozoa</taxon>
        <taxon>Nematoda</taxon>
        <taxon>Chromadorea</taxon>
        <taxon>Rhabditida</taxon>
        <taxon>Rhabditina</taxon>
        <taxon>Rhabditomorpha</taxon>
        <taxon>Strongyloidea</taxon>
        <taxon>Heterorhabditidae</taxon>
        <taxon>Heterorhabditis</taxon>
    </lineage>
</organism>
<dbReference type="WBParaSite" id="Hba_19409">
    <property type="protein sequence ID" value="Hba_19409"/>
    <property type="gene ID" value="Hba_19409"/>
</dbReference>
<accession>A0A1I7XPZ1</accession>